<sequence>MFHLFFLHLYKIPFHPYFTFKDLLGFNVILSIFLFIILQHHYIFRDPDNFTPANPLVTPTIFNILPFCLCYFSVYPNK</sequence>
<keyword evidence="14 15" id="KW-0472">Membrane</keyword>
<evidence type="ECO:0000256" key="1">
    <source>
        <dbReference type="ARBA" id="ARBA00004448"/>
    </source>
</evidence>
<keyword evidence="13" id="KW-0496">Mitochondrion</keyword>
<dbReference type="GO" id="GO:0005743">
    <property type="term" value="C:mitochondrial inner membrane"/>
    <property type="evidence" value="ECO:0007669"/>
    <property type="project" value="UniProtKB-SubCell"/>
</dbReference>
<dbReference type="Gene3D" id="1.20.810.10">
    <property type="entry name" value="Cytochrome Bc1 Complex, Chain C"/>
    <property type="match status" value="1"/>
</dbReference>
<evidence type="ECO:0000259" key="16">
    <source>
        <dbReference type="PROSITE" id="PS51003"/>
    </source>
</evidence>
<dbReference type="EMBL" id="KQ976505">
    <property type="protein sequence ID" value="KYM82853.1"/>
    <property type="molecule type" value="Genomic_DNA"/>
</dbReference>
<accession>A0A151I355</accession>
<dbReference type="SUPFAM" id="SSF81648">
    <property type="entry name" value="a domain/subunit of cytochrome bc1 complex (Ubiquinol-cytochrome c reductase)"/>
    <property type="match status" value="1"/>
</dbReference>
<keyword evidence="4" id="KW-0813">Transport</keyword>
<evidence type="ECO:0000256" key="11">
    <source>
        <dbReference type="ARBA" id="ARBA00022989"/>
    </source>
</evidence>
<keyword evidence="9" id="KW-0999">Mitochondrion inner membrane</keyword>
<evidence type="ECO:0000256" key="9">
    <source>
        <dbReference type="ARBA" id="ARBA00022792"/>
    </source>
</evidence>
<evidence type="ECO:0000256" key="7">
    <source>
        <dbReference type="ARBA" id="ARBA00022692"/>
    </source>
</evidence>
<proteinExistence type="predicted"/>
<evidence type="ECO:0000256" key="2">
    <source>
        <dbReference type="ARBA" id="ARBA00011649"/>
    </source>
</evidence>
<keyword evidence="18" id="KW-1185">Reference proteome</keyword>
<feature type="domain" description="Cytochrome b/b6 C-terminal region profile" evidence="16">
    <location>
        <begin position="4"/>
        <end position="78"/>
    </location>
</feature>
<keyword evidence="11 15" id="KW-1133">Transmembrane helix</keyword>
<comment type="subcellular location">
    <subcellularLocation>
        <location evidence="1">Mitochondrion inner membrane</location>
        <topology evidence="1">Multi-pass membrane protein</topology>
    </subcellularLocation>
</comment>
<evidence type="ECO:0000256" key="10">
    <source>
        <dbReference type="ARBA" id="ARBA00022982"/>
    </source>
</evidence>
<dbReference type="AlphaFoldDB" id="A0A151I355"/>
<gene>
    <name evidence="17" type="ORF">ALC53_06679</name>
</gene>
<evidence type="ECO:0000256" key="14">
    <source>
        <dbReference type="ARBA" id="ARBA00023136"/>
    </source>
</evidence>
<dbReference type="Proteomes" id="UP000078540">
    <property type="component" value="Unassembled WGS sequence"/>
</dbReference>
<evidence type="ECO:0000256" key="15">
    <source>
        <dbReference type="SAM" id="Phobius"/>
    </source>
</evidence>
<dbReference type="InterPro" id="IPR027387">
    <property type="entry name" value="Cytb/b6-like_sf"/>
</dbReference>
<keyword evidence="6" id="KW-0679">Respiratory chain</keyword>
<keyword evidence="10" id="KW-0249">Electron transport</keyword>
<dbReference type="InterPro" id="IPR036150">
    <property type="entry name" value="Cyt_b/b6_C_sf"/>
</dbReference>
<dbReference type="GO" id="GO:0022900">
    <property type="term" value="P:electron transport chain"/>
    <property type="evidence" value="ECO:0007669"/>
    <property type="project" value="UniProtKB-UniRule"/>
</dbReference>
<feature type="transmembrane region" description="Helical" evidence="15">
    <location>
        <begin position="56"/>
        <end position="75"/>
    </location>
</feature>
<dbReference type="GO" id="GO:0016491">
    <property type="term" value="F:oxidoreductase activity"/>
    <property type="evidence" value="ECO:0007669"/>
    <property type="project" value="UniProtKB-UniRule"/>
</dbReference>
<dbReference type="GO" id="GO:0046872">
    <property type="term" value="F:metal ion binding"/>
    <property type="evidence" value="ECO:0007669"/>
    <property type="project" value="UniProtKB-KW"/>
</dbReference>
<evidence type="ECO:0000256" key="6">
    <source>
        <dbReference type="ARBA" id="ARBA00022660"/>
    </source>
</evidence>
<evidence type="ECO:0000313" key="18">
    <source>
        <dbReference type="Proteomes" id="UP000078540"/>
    </source>
</evidence>
<name>A0A151I355_9HYME</name>
<dbReference type="STRING" id="520822.A0A151I355"/>
<evidence type="ECO:0000256" key="3">
    <source>
        <dbReference type="ARBA" id="ARBA00013531"/>
    </source>
</evidence>
<keyword evidence="7 15" id="KW-0812">Transmembrane</keyword>
<evidence type="ECO:0000256" key="4">
    <source>
        <dbReference type="ARBA" id="ARBA00022448"/>
    </source>
</evidence>
<protein>
    <recommendedName>
        <fullName evidence="3">Cytochrome b</fullName>
    </recommendedName>
</protein>
<reference evidence="17 18" key="1">
    <citation type="submission" date="2015-09" db="EMBL/GenBank/DDBJ databases">
        <title>Atta colombica WGS genome.</title>
        <authorList>
            <person name="Nygaard S."/>
            <person name="Hu H."/>
            <person name="Boomsma J."/>
            <person name="Zhang G."/>
        </authorList>
    </citation>
    <scope>NUCLEOTIDE SEQUENCE [LARGE SCALE GENOMIC DNA]</scope>
    <source>
        <strain evidence="17">Treedump-2</strain>
        <tissue evidence="17">Whole body</tissue>
    </source>
</reference>
<keyword evidence="8" id="KW-0479">Metal-binding</keyword>
<evidence type="ECO:0000313" key="17">
    <source>
        <dbReference type="EMBL" id="KYM82853.1"/>
    </source>
</evidence>
<keyword evidence="12" id="KW-0408">Iron</keyword>
<dbReference type="InterPro" id="IPR005798">
    <property type="entry name" value="Cyt_b/b6_C"/>
</dbReference>
<keyword evidence="5" id="KW-0349">Heme</keyword>
<evidence type="ECO:0000256" key="8">
    <source>
        <dbReference type="ARBA" id="ARBA00022723"/>
    </source>
</evidence>
<organism evidence="17 18">
    <name type="scientific">Atta colombica</name>
    <dbReference type="NCBI Taxonomy" id="520822"/>
    <lineage>
        <taxon>Eukaryota</taxon>
        <taxon>Metazoa</taxon>
        <taxon>Ecdysozoa</taxon>
        <taxon>Arthropoda</taxon>
        <taxon>Hexapoda</taxon>
        <taxon>Insecta</taxon>
        <taxon>Pterygota</taxon>
        <taxon>Neoptera</taxon>
        <taxon>Endopterygota</taxon>
        <taxon>Hymenoptera</taxon>
        <taxon>Apocrita</taxon>
        <taxon>Aculeata</taxon>
        <taxon>Formicoidea</taxon>
        <taxon>Formicidae</taxon>
        <taxon>Myrmicinae</taxon>
        <taxon>Atta</taxon>
    </lineage>
</organism>
<evidence type="ECO:0000256" key="13">
    <source>
        <dbReference type="ARBA" id="ARBA00023128"/>
    </source>
</evidence>
<feature type="transmembrane region" description="Helical" evidence="15">
    <location>
        <begin position="23"/>
        <end position="44"/>
    </location>
</feature>
<evidence type="ECO:0000256" key="12">
    <source>
        <dbReference type="ARBA" id="ARBA00023004"/>
    </source>
</evidence>
<evidence type="ECO:0000256" key="5">
    <source>
        <dbReference type="ARBA" id="ARBA00022617"/>
    </source>
</evidence>
<dbReference type="GO" id="GO:0009055">
    <property type="term" value="F:electron transfer activity"/>
    <property type="evidence" value="ECO:0007669"/>
    <property type="project" value="InterPro"/>
</dbReference>
<comment type="subunit">
    <text evidence="2">The main subunits of complex b-c1 are: cytochrome b, cytochrome c1 and the Rieske protein.</text>
</comment>
<dbReference type="PROSITE" id="PS51003">
    <property type="entry name" value="CYTB_CTER"/>
    <property type="match status" value="1"/>
</dbReference>